<dbReference type="Gene3D" id="2.60.40.640">
    <property type="match status" value="1"/>
</dbReference>
<proteinExistence type="inferred from homology"/>
<dbReference type="InterPro" id="IPR014752">
    <property type="entry name" value="Arrestin-like_C"/>
</dbReference>
<accession>A0A1Y3AZ53</accession>
<reference evidence="3 4" key="1">
    <citation type="submission" date="2017-03" db="EMBL/GenBank/DDBJ databases">
        <title>Genome Survey of Euroglyphus maynei.</title>
        <authorList>
            <person name="Arlian L.G."/>
            <person name="Morgan M.S."/>
            <person name="Rider S.D."/>
        </authorList>
    </citation>
    <scope>NUCLEOTIDE SEQUENCE [LARGE SCALE GENOMIC DNA]</scope>
    <source>
        <strain evidence="3">Arlian Lab</strain>
        <tissue evidence="3">Whole body</tissue>
    </source>
</reference>
<dbReference type="Pfam" id="PF00339">
    <property type="entry name" value="Arrestin_N"/>
    <property type="match status" value="1"/>
</dbReference>
<protein>
    <submittedName>
        <fullName evidence="3">Beta-arrestin-like protein</fullName>
    </submittedName>
</protein>
<dbReference type="GO" id="GO:0002031">
    <property type="term" value="P:G protein-coupled receptor internalization"/>
    <property type="evidence" value="ECO:0007669"/>
    <property type="project" value="TreeGrafter"/>
</dbReference>
<sequence>MSLFKDGVVLIDPDYIKERKVYGHVLAAFRYGREDLDVLGLTFRKDLFLSAEQLYPPKNDNTTLFLSAEQLYPPKKDNTTTTTPARSLTRLQERLIKKLGSNAYPFFFELPPHCPASVTLQPAPGDTGKPCGVDYELKAYVADSVNDKPHKRNSVRLAIRKIVYAPSKQGDQPCIEVSKDFVMSPNKLHLEASLDKEVSKRIYLKKHIDDFIKFFSFIQLYHHGEDIVVNVHIANNSNRTVKKIKVSVRQFADICLFSTAQYKCTVAEIESEDGCPIGPGFTLSKVYNLKPLLAENKDKRGLALDGQLKHEDTNLASSTIIIDASQKENLGIIVRYKVKVKLILGPLGGDVVAELPFILMHPKPDETKTTELVTNNSKKIEDDSNTNNGHLIQLEYVKKLIFFKIS</sequence>
<keyword evidence="4" id="KW-1185">Reference proteome</keyword>
<dbReference type="Pfam" id="PF02752">
    <property type="entry name" value="Arrestin_C"/>
    <property type="match status" value="1"/>
</dbReference>
<dbReference type="InterPro" id="IPR011022">
    <property type="entry name" value="Arrestin_C-like"/>
</dbReference>
<dbReference type="Gene3D" id="2.60.40.840">
    <property type="match status" value="2"/>
</dbReference>
<comment type="similarity">
    <text evidence="1">Belongs to the arrestin family.</text>
</comment>
<evidence type="ECO:0000256" key="1">
    <source>
        <dbReference type="ARBA" id="ARBA00005298"/>
    </source>
</evidence>
<evidence type="ECO:0000313" key="3">
    <source>
        <dbReference type="EMBL" id="OTF73257.1"/>
    </source>
</evidence>
<dbReference type="AlphaFoldDB" id="A0A1Y3AZ53"/>
<dbReference type="GO" id="GO:0001664">
    <property type="term" value="F:G protein-coupled receptor binding"/>
    <property type="evidence" value="ECO:0007669"/>
    <property type="project" value="TreeGrafter"/>
</dbReference>
<dbReference type="SUPFAM" id="SSF81296">
    <property type="entry name" value="E set domains"/>
    <property type="match status" value="2"/>
</dbReference>
<dbReference type="PANTHER" id="PTHR11792:SF17">
    <property type="entry name" value="KURTZ ARRESTIN"/>
    <property type="match status" value="1"/>
</dbReference>
<evidence type="ECO:0000313" key="4">
    <source>
        <dbReference type="Proteomes" id="UP000194236"/>
    </source>
</evidence>
<dbReference type="InterPro" id="IPR017864">
    <property type="entry name" value="Arrestin_CS"/>
</dbReference>
<dbReference type="OrthoDB" id="298939at2759"/>
<organism evidence="3 4">
    <name type="scientific">Euroglyphus maynei</name>
    <name type="common">Mayne's house dust mite</name>
    <dbReference type="NCBI Taxonomy" id="6958"/>
    <lineage>
        <taxon>Eukaryota</taxon>
        <taxon>Metazoa</taxon>
        <taxon>Ecdysozoa</taxon>
        <taxon>Arthropoda</taxon>
        <taxon>Chelicerata</taxon>
        <taxon>Arachnida</taxon>
        <taxon>Acari</taxon>
        <taxon>Acariformes</taxon>
        <taxon>Sarcoptiformes</taxon>
        <taxon>Astigmata</taxon>
        <taxon>Psoroptidia</taxon>
        <taxon>Analgoidea</taxon>
        <taxon>Pyroglyphidae</taxon>
        <taxon>Pyroglyphinae</taxon>
        <taxon>Euroglyphus</taxon>
    </lineage>
</organism>
<dbReference type="InterPro" id="IPR014753">
    <property type="entry name" value="Arrestin_N"/>
</dbReference>
<gene>
    <name evidence="3" type="ORF">BLA29_001641</name>
</gene>
<feature type="domain" description="Arrestin C-terminal-like" evidence="2">
    <location>
        <begin position="184"/>
        <end position="364"/>
    </location>
</feature>
<dbReference type="SMART" id="SM01017">
    <property type="entry name" value="Arrestin_C"/>
    <property type="match status" value="1"/>
</dbReference>
<dbReference type="GO" id="GO:0007165">
    <property type="term" value="P:signal transduction"/>
    <property type="evidence" value="ECO:0007669"/>
    <property type="project" value="InterPro"/>
</dbReference>
<dbReference type="Proteomes" id="UP000194236">
    <property type="component" value="Unassembled WGS sequence"/>
</dbReference>
<evidence type="ECO:0000259" key="2">
    <source>
        <dbReference type="SMART" id="SM01017"/>
    </source>
</evidence>
<dbReference type="EMBL" id="MUJZ01052422">
    <property type="protein sequence ID" value="OTF73257.1"/>
    <property type="molecule type" value="Genomic_DNA"/>
</dbReference>
<comment type="caution">
    <text evidence="3">The sequence shown here is derived from an EMBL/GenBank/DDBJ whole genome shotgun (WGS) entry which is preliminary data.</text>
</comment>
<dbReference type="InterPro" id="IPR000698">
    <property type="entry name" value="Arrestin"/>
</dbReference>
<dbReference type="PROSITE" id="PS00295">
    <property type="entry name" value="ARRESTINS"/>
    <property type="match status" value="1"/>
</dbReference>
<name>A0A1Y3AZ53_EURMA</name>
<dbReference type="InterPro" id="IPR011021">
    <property type="entry name" value="Arrestin-like_N"/>
</dbReference>
<dbReference type="InterPro" id="IPR014756">
    <property type="entry name" value="Ig_E-set"/>
</dbReference>
<dbReference type="GO" id="GO:0005737">
    <property type="term" value="C:cytoplasm"/>
    <property type="evidence" value="ECO:0007669"/>
    <property type="project" value="TreeGrafter"/>
</dbReference>
<dbReference type="PANTHER" id="PTHR11792">
    <property type="entry name" value="ARRESTIN"/>
    <property type="match status" value="1"/>
</dbReference>